<gene>
    <name evidence="10" type="ORF">SAMN05443550_109135</name>
</gene>
<dbReference type="PANTHER" id="PTHR32303">
    <property type="entry name" value="QUINOPROTEIN ALCOHOL DEHYDROGENASE (CYTOCHROME C)"/>
    <property type="match status" value="1"/>
</dbReference>
<protein>
    <submittedName>
        <fullName evidence="10">Quinoprotein glucose dehydrogenase</fullName>
    </submittedName>
</protein>
<dbReference type="GO" id="GO:0048038">
    <property type="term" value="F:quinone binding"/>
    <property type="evidence" value="ECO:0007669"/>
    <property type="project" value="InterPro"/>
</dbReference>
<evidence type="ECO:0000256" key="5">
    <source>
        <dbReference type="ARBA" id="ARBA00022729"/>
    </source>
</evidence>
<dbReference type="SUPFAM" id="SSF46626">
    <property type="entry name" value="Cytochrome c"/>
    <property type="match status" value="1"/>
</dbReference>
<evidence type="ECO:0000313" key="10">
    <source>
        <dbReference type="EMBL" id="SEB06128.1"/>
    </source>
</evidence>
<organism evidence="10 11">
    <name type="scientific">Pedobacter hartonius</name>
    <dbReference type="NCBI Taxonomy" id="425514"/>
    <lineage>
        <taxon>Bacteria</taxon>
        <taxon>Pseudomonadati</taxon>
        <taxon>Bacteroidota</taxon>
        <taxon>Sphingobacteriia</taxon>
        <taxon>Sphingobacteriales</taxon>
        <taxon>Sphingobacteriaceae</taxon>
        <taxon>Pedobacter</taxon>
    </lineage>
</organism>
<dbReference type="PROSITE" id="PS51007">
    <property type="entry name" value="CYTC"/>
    <property type="match status" value="1"/>
</dbReference>
<dbReference type="SMART" id="SM00564">
    <property type="entry name" value="PQQ"/>
    <property type="match status" value="5"/>
</dbReference>
<dbReference type="RefSeq" id="WP_090558439.1">
    <property type="nucleotide sequence ID" value="NZ_FNRA01000009.1"/>
</dbReference>
<evidence type="ECO:0000259" key="9">
    <source>
        <dbReference type="PROSITE" id="PS51007"/>
    </source>
</evidence>
<reference evidence="10 11" key="1">
    <citation type="submission" date="2016-10" db="EMBL/GenBank/DDBJ databases">
        <authorList>
            <person name="de Groot N.N."/>
        </authorList>
    </citation>
    <scope>NUCLEOTIDE SEQUENCE [LARGE SCALE GENOMIC DNA]</scope>
    <source>
        <strain evidence="10 11">DSM 19033</strain>
    </source>
</reference>
<dbReference type="SUPFAM" id="SSF50998">
    <property type="entry name" value="Quinoprotein alcohol dehydrogenase-like"/>
    <property type="match status" value="1"/>
</dbReference>
<dbReference type="GO" id="GO:0020037">
    <property type="term" value="F:heme binding"/>
    <property type="evidence" value="ECO:0007669"/>
    <property type="project" value="InterPro"/>
</dbReference>
<evidence type="ECO:0000256" key="8">
    <source>
        <dbReference type="PROSITE-ProRule" id="PRU00433"/>
    </source>
</evidence>
<keyword evidence="5" id="KW-0732">Signal</keyword>
<dbReference type="GO" id="GO:0008876">
    <property type="term" value="F:quinoprotein glucose dehydrogenase activity"/>
    <property type="evidence" value="ECO:0007669"/>
    <property type="project" value="TreeGrafter"/>
</dbReference>
<dbReference type="AlphaFoldDB" id="A0A1H4GB70"/>
<dbReference type="Pfam" id="PF01011">
    <property type="entry name" value="PQQ"/>
    <property type="match status" value="2"/>
</dbReference>
<evidence type="ECO:0000256" key="3">
    <source>
        <dbReference type="ARBA" id="ARBA00022617"/>
    </source>
</evidence>
<dbReference type="GO" id="GO:0016020">
    <property type="term" value="C:membrane"/>
    <property type="evidence" value="ECO:0007669"/>
    <property type="project" value="InterPro"/>
</dbReference>
<keyword evidence="4 8" id="KW-0479">Metal-binding</keyword>
<dbReference type="EMBL" id="FNRA01000009">
    <property type="protein sequence ID" value="SEB06128.1"/>
    <property type="molecule type" value="Genomic_DNA"/>
</dbReference>
<dbReference type="PANTHER" id="PTHR32303:SF4">
    <property type="entry name" value="QUINOPROTEIN GLUCOSE DEHYDROGENASE"/>
    <property type="match status" value="1"/>
</dbReference>
<evidence type="ECO:0000256" key="6">
    <source>
        <dbReference type="ARBA" id="ARBA00023002"/>
    </source>
</evidence>
<sequence length="723" mass="78998">MLIRKTKIILTLIISAGVVACAVYFLQNKDHGWKVYGGSSENIKYSTLRQIDTSNVSQLKVAWVYHAEHDDTTRYGIMECNPIIVDHTLYGVSPKMKLFALDAATGKEKWHFDPADSLTNKTWHRNSVNMNRGVSYWSDGDDRRIIYTVGPIAFAVNAGTGKLIGSFGKDGGIDLRKGLGREEKDMSISPTSPAMIFKDLFIVSGAVNESTPGHIRAFDIRTGAQKWIFHTVPYPGEPGFETWDDPTAYKRMGSTNAWSGFTLDHKRGLLFAGIGSPTNDFYGGDRSGKGLYGNAVIALDAATGKLKWHFQAIHHDVWDMDISSPPALVSLKRNGKQVDAVVQTTKTGLIFVFERTTGKPLFPVEERKVPVNGAVAGEHLSPSQPFPVLPKPFVRTIMTEKDLNHLGTDSSYQDIKQRFQTYRSEGIYTPPTEKGTIILPGYDGGANWGGPAIDPETGILYINANEMAWVLNLVKDTSSAKEGMTNHQAAALLYSKNCMGCHGPERLGSGDYPSLIGVGKKYSLSEFSQLLSTGRRMMPGFGHLSKDEKTALASLVLDQKSEQDKRYKGSVIEKERSSKPSYTFTGYNKFLTKDGYPALSPPWGTISAINLNTGKYEWQVPFGEFEELKKKGIPTTGRENFGGPVVTAGGLLFIGASADGYFRAIDKKTGKILWQTKLPAAAMATPAIYAIGGRQYVVIACGGGKSGGKGGDSYVAFTLPDQP</sequence>
<feature type="domain" description="Cytochrome c" evidence="9">
    <location>
        <begin position="485"/>
        <end position="560"/>
    </location>
</feature>
<accession>A0A1H4GB70</accession>
<evidence type="ECO:0000256" key="1">
    <source>
        <dbReference type="ARBA" id="ARBA00001931"/>
    </source>
</evidence>
<keyword evidence="7 8" id="KW-0408">Iron</keyword>
<dbReference type="InterPro" id="IPR011047">
    <property type="entry name" value="Quinoprotein_ADH-like_sf"/>
</dbReference>
<name>A0A1H4GB70_9SPHI</name>
<evidence type="ECO:0000313" key="11">
    <source>
        <dbReference type="Proteomes" id="UP000198850"/>
    </source>
</evidence>
<dbReference type="InterPro" id="IPR017511">
    <property type="entry name" value="PQQ_mDH"/>
</dbReference>
<dbReference type="STRING" id="425514.SAMN05443550_109135"/>
<dbReference type="CDD" id="cd10280">
    <property type="entry name" value="PQQ_mGDH"/>
    <property type="match status" value="1"/>
</dbReference>
<dbReference type="InterPro" id="IPR018391">
    <property type="entry name" value="PQQ_b-propeller_rpt"/>
</dbReference>
<evidence type="ECO:0000256" key="7">
    <source>
        <dbReference type="ARBA" id="ARBA00023004"/>
    </source>
</evidence>
<evidence type="ECO:0000256" key="2">
    <source>
        <dbReference type="ARBA" id="ARBA00008156"/>
    </source>
</evidence>
<comment type="cofactor">
    <cofactor evidence="1">
        <name>pyrroloquinoline quinone</name>
        <dbReference type="ChEBI" id="CHEBI:58442"/>
    </cofactor>
</comment>
<keyword evidence="11" id="KW-1185">Reference proteome</keyword>
<dbReference type="InterPro" id="IPR002372">
    <property type="entry name" value="PQQ_rpt_dom"/>
</dbReference>
<dbReference type="GO" id="GO:0046872">
    <property type="term" value="F:metal ion binding"/>
    <property type="evidence" value="ECO:0007669"/>
    <property type="project" value="UniProtKB-KW"/>
</dbReference>
<dbReference type="Proteomes" id="UP000198850">
    <property type="component" value="Unassembled WGS sequence"/>
</dbReference>
<dbReference type="GO" id="GO:0009055">
    <property type="term" value="F:electron transfer activity"/>
    <property type="evidence" value="ECO:0007669"/>
    <property type="project" value="InterPro"/>
</dbReference>
<dbReference type="OrthoDB" id="9794322at2"/>
<dbReference type="Gene3D" id="2.140.10.10">
    <property type="entry name" value="Quinoprotein alcohol dehydrogenase-like superfamily"/>
    <property type="match status" value="2"/>
</dbReference>
<dbReference type="Gene3D" id="1.10.760.10">
    <property type="entry name" value="Cytochrome c-like domain"/>
    <property type="match status" value="1"/>
</dbReference>
<dbReference type="InterPro" id="IPR009056">
    <property type="entry name" value="Cyt_c-like_dom"/>
</dbReference>
<keyword evidence="6" id="KW-0560">Oxidoreductase</keyword>
<dbReference type="InterPro" id="IPR036909">
    <property type="entry name" value="Cyt_c-like_dom_sf"/>
</dbReference>
<comment type="similarity">
    <text evidence="2">Belongs to the bacterial PQQ dehydrogenase family.</text>
</comment>
<dbReference type="Pfam" id="PF13442">
    <property type="entry name" value="Cytochrome_CBB3"/>
    <property type="match status" value="1"/>
</dbReference>
<evidence type="ECO:0000256" key="4">
    <source>
        <dbReference type="ARBA" id="ARBA00022723"/>
    </source>
</evidence>
<proteinExistence type="inferred from homology"/>
<dbReference type="PROSITE" id="PS51257">
    <property type="entry name" value="PROKAR_LIPOPROTEIN"/>
    <property type="match status" value="1"/>
</dbReference>
<keyword evidence="3 8" id="KW-0349">Heme</keyword>